<reference evidence="2 3" key="2">
    <citation type="submission" date="2018-08" db="EMBL/GenBank/DDBJ databases">
        <authorList>
            <person name="Laetsch R D."/>
            <person name="Stevens L."/>
            <person name="Kumar S."/>
            <person name="Blaxter L. M."/>
        </authorList>
    </citation>
    <scope>NUCLEOTIDE SEQUENCE [LARGE SCALE GENOMIC DNA]</scope>
</reference>
<dbReference type="EMBL" id="UYRW01001840">
    <property type="protein sequence ID" value="VDK81270.1"/>
    <property type="molecule type" value="Genomic_DNA"/>
</dbReference>
<dbReference type="OrthoDB" id="5854883at2759"/>
<dbReference type="Pfam" id="PF00646">
    <property type="entry name" value="F-box"/>
    <property type="match status" value="1"/>
</dbReference>
<feature type="domain" description="F-box" evidence="1">
    <location>
        <begin position="154"/>
        <end position="198"/>
    </location>
</feature>
<dbReference type="AlphaFoldDB" id="A0A182EDL2"/>
<sequence length="380" mass="44453">MHANRRYESHLRIEHRQFSTKVDRNSGDDEQQAKGCSTCRLALNACHSNIATGFCLEIEDFIANEPFMTFYLSNRRYFVRGIAHLNVVPCTEIDHRTVRTCQDCLYLNLVIIPVVCHIQHIRSYATYKILNRRSKIRALSNNAEMIRMEYDTIPFTLQQLPIIVLAQIVSNLNIHDQKNFSETCKAAKSAIKLYWDSYTDLHIDSLMRQTFSFINEKNRCSLYAIRREVSQALRLIPNFALRRIHFQPILSLHLQDLKDIETRTKKSAKEIYGEVRHLDLRGCLVEYDELRYFAVACTKLSSIAVTHATAFLPNEMFMNKDYLKEIKFGQRSFGKIRNFLRSSLPNFAEMEKNGKLPIAHTEFLVKLLMIFPYLETFYID</sequence>
<protein>
    <submittedName>
        <fullName evidence="4">F-box domain-containing protein</fullName>
    </submittedName>
</protein>
<gene>
    <name evidence="2" type="ORF">NOO_LOCUS6163</name>
</gene>
<dbReference type="Proteomes" id="UP000271087">
    <property type="component" value="Unassembled WGS sequence"/>
</dbReference>
<evidence type="ECO:0000259" key="1">
    <source>
        <dbReference type="PROSITE" id="PS50181"/>
    </source>
</evidence>
<evidence type="ECO:0000313" key="3">
    <source>
        <dbReference type="Proteomes" id="UP000271087"/>
    </source>
</evidence>
<name>A0A182EDL2_ONCOC</name>
<organism evidence="4">
    <name type="scientific">Onchocerca ochengi</name>
    <name type="common">Filarial nematode worm</name>
    <dbReference type="NCBI Taxonomy" id="42157"/>
    <lineage>
        <taxon>Eukaryota</taxon>
        <taxon>Metazoa</taxon>
        <taxon>Ecdysozoa</taxon>
        <taxon>Nematoda</taxon>
        <taxon>Chromadorea</taxon>
        <taxon>Rhabditida</taxon>
        <taxon>Spirurina</taxon>
        <taxon>Spiruromorpha</taxon>
        <taxon>Filarioidea</taxon>
        <taxon>Onchocercidae</taxon>
        <taxon>Onchocerca</taxon>
    </lineage>
</organism>
<reference evidence="4" key="1">
    <citation type="submission" date="2016-06" db="UniProtKB">
        <authorList>
            <consortium name="WormBaseParasite"/>
        </authorList>
    </citation>
    <scope>IDENTIFICATION</scope>
</reference>
<dbReference type="WBParaSite" id="nOo.2.0.1.t06163-RA">
    <property type="protein sequence ID" value="nOo.2.0.1.t06163-RA"/>
    <property type="gene ID" value="nOo.2.0.1.g06163"/>
</dbReference>
<evidence type="ECO:0000313" key="2">
    <source>
        <dbReference type="EMBL" id="VDK81270.1"/>
    </source>
</evidence>
<proteinExistence type="predicted"/>
<dbReference type="PROSITE" id="PS50181">
    <property type="entry name" value="FBOX"/>
    <property type="match status" value="1"/>
</dbReference>
<dbReference type="InterPro" id="IPR001810">
    <property type="entry name" value="F-box_dom"/>
</dbReference>
<evidence type="ECO:0000313" key="4">
    <source>
        <dbReference type="WBParaSite" id="nOo.2.0.1.t06163-RA"/>
    </source>
</evidence>
<keyword evidence="3" id="KW-1185">Reference proteome</keyword>
<accession>A0A182EDL2</accession>